<dbReference type="InterPro" id="IPR036291">
    <property type="entry name" value="NAD(P)-bd_dom_sf"/>
</dbReference>
<evidence type="ECO:0000313" key="14">
    <source>
        <dbReference type="Proteomes" id="UP000196027"/>
    </source>
</evidence>
<evidence type="ECO:0000259" key="12">
    <source>
        <dbReference type="PROSITE" id="PS51671"/>
    </source>
</evidence>
<evidence type="ECO:0000256" key="4">
    <source>
        <dbReference type="ARBA" id="ARBA00013143"/>
    </source>
</evidence>
<keyword evidence="7" id="KW-0520">NAD</keyword>
<dbReference type="SUPFAM" id="SSF51735">
    <property type="entry name" value="NAD(P)-binding Rossmann-fold domains"/>
    <property type="match status" value="1"/>
</dbReference>
<sequence length="388" mass="42128">MYQIRTYNSIAIEGLEQFSRDKYEVASELPQPDGILVRSANLLDLVFPQQLTAVARAGAGVNNVPVERCTQQGIVVFNTPGANANAVKELVMAGLLLASRGIYTGLQFTAGLTEIDPKSLSTVLEREKKNFKGQELMGKTLGVVGLGAIGSNVANMALNMGMKVIGFDPALSVEAAWRLPSQVQKAENLQQLLGRSDYITLHVPAIPATKNLVNQDTLASFKTGARLLNFSREAIVNTDDVLTALDQGKLTSYVTDFPAPSLMGRQDVIAMPHLGASTREAESNCAIMAAQQLVDFIEHGNIRNSVNFPACELERTTGYRICFANQNVPKVLSHVLNLLADQNINVVEMLNKSKDDIAYNILDVESAPSPVLLDAIAHTEHVFHMRSL</sequence>
<dbReference type="InterPro" id="IPR006140">
    <property type="entry name" value="D-isomer_DH_NAD-bd"/>
</dbReference>
<organism evidence="13 14">
    <name type="scientific">Oleiphilus messinensis</name>
    <dbReference type="NCBI Taxonomy" id="141451"/>
    <lineage>
        <taxon>Bacteria</taxon>
        <taxon>Pseudomonadati</taxon>
        <taxon>Pseudomonadota</taxon>
        <taxon>Gammaproteobacteria</taxon>
        <taxon>Oceanospirillales</taxon>
        <taxon>Oleiphilaceae</taxon>
        <taxon>Oleiphilus</taxon>
    </lineage>
</organism>
<keyword evidence="6 11" id="KW-0560">Oxidoreductase</keyword>
<dbReference type="SUPFAM" id="SSF52283">
    <property type="entry name" value="Formate/glycerate dehydrogenase catalytic domain-like"/>
    <property type="match status" value="1"/>
</dbReference>
<dbReference type="Gene3D" id="3.30.70.260">
    <property type="match status" value="1"/>
</dbReference>
<comment type="similarity">
    <text evidence="11">Belongs to the D-isomer specific 2-hydroxyacid dehydrogenase family.</text>
</comment>
<dbReference type="Proteomes" id="UP000196027">
    <property type="component" value="Chromosome"/>
</dbReference>
<evidence type="ECO:0000256" key="8">
    <source>
        <dbReference type="ARBA" id="ARBA00030455"/>
    </source>
</evidence>
<dbReference type="PROSITE" id="PS00065">
    <property type="entry name" value="D_2_HYDROXYACID_DH_1"/>
    <property type="match status" value="1"/>
</dbReference>
<dbReference type="InterPro" id="IPR002912">
    <property type="entry name" value="ACT_dom"/>
</dbReference>
<evidence type="ECO:0000256" key="2">
    <source>
        <dbReference type="ARBA" id="ARBA00005216"/>
    </source>
</evidence>
<dbReference type="EC" id="1.1.1.95" evidence="4"/>
<dbReference type="PANTHER" id="PTHR42938">
    <property type="entry name" value="FORMATE DEHYDROGENASE 1"/>
    <property type="match status" value="1"/>
</dbReference>
<feature type="domain" description="ACT" evidence="12">
    <location>
        <begin position="320"/>
        <end position="388"/>
    </location>
</feature>
<dbReference type="PANTHER" id="PTHR42938:SF47">
    <property type="entry name" value="HYDROXYPYRUVATE REDUCTASE"/>
    <property type="match status" value="1"/>
</dbReference>
<dbReference type="CDD" id="cd12174">
    <property type="entry name" value="PGDH_like_3"/>
    <property type="match status" value="1"/>
</dbReference>
<dbReference type="PROSITE" id="PS51671">
    <property type="entry name" value="ACT"/>
    <property type="match status" value="1"/>
</dbReference>
<dbReference type="SUPFAM" id="SSF55021">
    <property type="entry name" value="ACT-like"/>
    <property type="match status" value="1"/>
</dbReference>
<protein>
    <recommendedName>
        <fullName evidence="5">D-3-phosphoglycerate dehydrogenase</fullName>
        <ecNumber evidence="3">1.1.1.399</ecNumber>
        <ecNumber evidence="4">1.1.1.95</ecNumber>
    </recommendedName>
    <alternativeName>
        <fullName evidence="8">2-oxoglutarate reductase</fullName>
    </alternativeName>
</protein>
<evidence type="ECO:0000256" key="3">
    <source>
        <dbReference type="ARBA" id="ARBA00013001"/>
    </source>
</evidence>
<dbReference type="Pfam" id="PF02826">
    <property type="entry name" value="2-Hacid_dh_C"/>
    <property type="match status" value="1"/>
</dbReference>
<proteinExistence type="inferred from homology"/>
<evidence type="ECO:0000256" key="6">
    <source>
        <dbReference type="ARBA" id="ARBA00023002"/>
    </source>
</evidence>
<dbReference type="EMBL" id="CP021425">
    <property type="protein sequence ID" value="ARU58182.1"/>
    <property type="molecule type" value="Genomic_DNA"/>
</dbReference>
<dbReference type="Pfam" id="PF00389">
    <property type="entry name" value="2-Hacid_dh"/>
    <property type="match status" value="1"/>
</dbReference>
<evidence type="ECO:0000256" key="7">
    <source>
        <dbReference type="ARBA" id="ARBA00023027"/>
    </source>
</evidence>
<comment type="function">
    <text evidence="1">Catalyzes the reversible oxidation of 3-phospho-D-glycerate to 3-phosphonooxypyruvate, the first step of the phosphorylated L-serine biosynthesis pathway. Also catalyzes the reversible oxidation of 2-hydroxyglutarate to 2-oxoglutarate.</text>
</comment>
<evidence type="ECO:0000256" key="10">
    <source>
        <dbReference type="ARBA" id="ARBA00048731"/>
    </source>
</evidence>
<name>A0A1Y0ICA0_9GAMM</name>
<dbReference type="Gene3D" id="3.40.50.720">
    <property type="entry name" value="NAD(P)-binding Rossmann-like Domain"/>
    <property type="match status" value="2"/>
</dbReference>
<accession>A0A1Y0ICA0</accession>
<evidence type="ECO:0000256" key="1">
    <source>
        <dbReference type="ARBA" id="ARBA00003800"/>
    </source>
</evidence>
<dbReference type="OrthoDB" id="9805416at2"/>
<dbReference type="AlphaFoldDB" id="A0A1Y0ICA0"/>
<comment type="pathway">
    <text evidence="2">Amino-acid biosynthesis; L-serine biosynthesis; L-serine from 3-phospho-D-glycerate: step 1/3.</text>
</comment>
<reference evidence="13 14" key="1">
    <citation type="submission" date="2017-05" db="EMBL/GenBank/DDBJ databases">
        <title>Genomic insights into alkan degradation activity of Oleiphilus messinensis.</title>
        <authorList>
            <person name="Kozyavkin S.A."/>
            <person name="Slesarev A.I."/>
            <person name="Golyshin P.N."/>
            <person name="Korzhenkov A."/>
            <person name="Golyshina O.N."/>
            <person name="Toshchakov S.V."/>
        </authorList>
    </citation>
    <scope>NUCLEOTIDE SEQUENCE [LARGE SCALE GENOMIC DNA]</scope>
    <source>
        <strain evidence="13 14">ME102</strain>
    </source>
</reference>
<dbReference type="GO" id="GO:0051287">
    <property type="term" value="F:NAD binding"/>
    <property type="evidence" value="ECO:0007669"/>
    <property type="project" value="InterPro"/>
</dbReference>
<dbReference type="KEGG" id="ome:OLMES_4166"/>
<dbReference type="EC" id="1.1.1.399" evidence="3"/>
<dbReference type="UniPathway" id="UPA00135">
    <property type="reaction ID" value="UER00196"/>
</dbReference>
<evidence type="ECO:0000256" key="11">
    <source>
        <dbReference type="RuleBase" id="RU003719"/>
    </source>
</evidence>
<evidence type="ECO:0000256" key="5">
    <source>
        <dbReference type="ARBA" id="ARBA00021582"/>
    </source>
</evidence>
<dbReference type="RefSeq" id="WP_087462987.1">
    <property type="nucleotide sequence ID" value="NZ_CP021425.1"/>
</dbReference>
<dbReference type="InterPro" id="IPR029752">
    <property type="entry name" value="D-isomer_DH_CS1"/>
</dbReference>
<keyword evidence="14" id="KW-1185">Reference proteome</keyword>
<comment type="catalytic activity">
    <reaction evidence="10">
        <text>(2R)-3-phosphoglycerate + NAD(+) = 3-phosphooxypyruvate + NADH + H(+)</text>
        <dbReference type="Rhea" id="RHEA:12641"/>
        <dbReference type="ChEBI" id="CHEBI:15378"/>
        <dbReference type="ChEBI" id="CHEBI:18110"/>
        <dbReference type="ChEBI" id="CHEBI:57540"/>
        <dbReference type="ChEBI" id="CHEBI:57945"/>
        <dbReference type="ChEBI" id="CHEBI:58272"/>
        <dbReference type="EC" id="1.1.1.95"/>
    </reaction>
</comment>
<comment type="catalytic activity">
    <reaction evidence="9">
        <text>(R)-2-hydroxyglutarate + NAD(+) = 2-oxoglutarate + NADH + H(+)</text>
        <dbReference type="Rhea" id="RHEA:49612"/>
        <dbReference type="ChEBI" id="CHEBI:15378"/>
        <dbReference type="ChEBI" id="CHEBI:15801"/>
        <dbReference type="ChEBI" id="CHEBI:16810"/>
        <dbReference type="ChEBI" id="CHEBI:57540"/>
        <dbReference type="ChEBI" id="CHEBI:57945"/>
        <dbReference type="EC" id="1.1.1.399"/>
    </reaction>
</comment>
<dbReference type="GO" id="GO:0004617">
    <property type="term" value="F:phosphoglycerate dehydrogenase activity"/>
    <property type="evidence" value="ECO:0007669"/>
    <property type="project" value="UniProtKB-EC"/>
</dbReference>
<dbReference type="InterPro" id="IPR045865">
    <property type="entry name" value="ACT-like_dom_sf"/>
</dbReference>
<gene>
    <name evidence="13" type="ORF">OLMES_4166</name>
</gene>
<evidence type="ECO:0000256" key="9">
    <source>
        <dbReference type="ARBA" id="ARBA00048126"/>
    </source>
</evidence>
<evidence type="ECO:0000313" key="13">
    <source>
        <dbReference type="EMBL" id="ARU58182.1"/>
    </source>
</evidence>
<dbReference type="InterPro" id="IPR006139">
    <property type="entry name" value="D-isomer_2_OHA_DH_cat_dom"/>
</dbReference>